<reference evidence="1" key="1">
    <citation type="submission" date="2020-04" db="EMBL/GenBank/DDBJ databases">
        <authorList>
            <person name="Zhang T."/>
        </authorList>
    </citation>
    <scope>NUCLEOTIDE SEQUENCE</scope>
    <source>
        <strain evidence="1">HKST-UBA02</strain>
    </source>
</reference>
<organism evidence="1 2">
    <name type="scientific">Eiseniibacteriota bacterium</name>
    <dbReference type="NCBI Taxonomy" id="2212470"/>
    <lineage>
        <taxon>Bacteria</taxon>
        <taxon>Candidatus Eiseniibacteriota</taxon>
    </lineage>
</organism>
<gene>
    <name evidence="1" type="ORF">KDA27_25145</name>
</gene>
<name>A0A956NL31_UNCEI</name>
<comment type="caution">
    <text evidence="1">The sequence shown here is derived from an EMBL/GenBank/DDBJ whole genome shotgun (WGS) entry which is preliminary data.</text>
</comment>
<dbReference type="EMBL" id="JAGQHS010000265">
    <property type="protein sequence ID" value="MCA9759104.1"/>
    <property type="molecule type" value="Genomic_DNA"/>
</dbReference>
<proteinExistence type="predicted"/>
<sequence length="265" mass="27215">MSSLRTRAFHARASSCSLIRGSAYSLVAVLSLSACGDDSTSEPPATGACCSADACLLVLATECVGESLFLGEGVECAPDPCPPSLSELPPDSGPNKGGALVLHYTPDLATTRDGVVGIQSCEDVVVTGPGDDGPVALHLFAVFPDEVSPEVSALAFGIHHTTEVSGWGHDLGFALTSLDWPSSGSGIALTVDPPGDGVIRDRVFPICWFTAYAYYGTSFGIGPHPDLGPPAFYDPSVPAVADSVWALGKVGFGSAEGRRPCSPCE</sequence>
<protein>
    <submittedName>
        <fullName evidence="1">Uncharacterized protein</fullName>
    </submittedName>
</protein>
<reference evidence="1" key="2">
    <citation type="journal article" date="2021" name="Microbiome">
        <title>Successional dynamics and alternative stable states in a saline activated sludge microbial community over 9 years.</title>
        <authorList>
            <person name="Wang Y."/>
            <person name="Ye J."/>
            <person name="Ju F."/>
            <person name="Liu L."/>
            <person name="Boyd J.A."/>
            <person name="Deng Y."/>
            <person name="Parks D.H."/>
            <person name="Jiang X."/>
            <person name="Yin X."/>
            <person name="Woodcroft B.J."/>
            <person name="Tyson G.W."/>
            <person name="Hugenholtz P."/>
            <person name="Polz M.F."/>
            <person name="Zhang T."/>
        </authorList>
    </citation>
    <scope>NUCLEOTIDE SEQUENCE</scope>
    <source>
        <strain evidence="1">HKST-UBA02</strain>
    </source>
</reference>
<dbReference type="Proteomes" id="UP000739538">
    <property type="component" value="Unassembled WGS sequence"/>
</dbReference>
<dbReference type="AlphaFoldDB" id="A0A956NL31"/>
<evidence type="ECO:0000313" key="1">
    <source>
        <dbReference type="EMBL" id="MCA9759104.1"/>
    </source>
</evidence>
<evidence type="ECO:0000313" key="2">
    <source>
        <dbReference type="Proteomes" id="UP000739538"/>
    </source>
</evidence>
<dbReference type="PROSITE" id="PS51257">
    <property type="entry name" value="PROKAR_LIPOPROTEIN"/>
    <property type="match status" value="1"/>
</dbReference>
<accession>A0A956NL31</accession>